<organism evidence="1 2">
    <name type="scientific">Portunus trituberculatus</name>
    <name type="common">Swimming crab</name>
    <name type="synonym">Neptunus trituberculatus</name>
    <dbReference type="NCBI Taxonomy" id="210409"/>
    <lineage>
        <taxon>Eukaryota</taxon>
        <taxon>Metazoa</taxon>
        <taxon>Ecdysozoa</taxon>
        <taxon>Arthropoda</taxon>
        <taxon>Crustacea</taxon>
        <taxon>Multicrustacea</taxon>
        <taxon>Malacostraca</taxon>
        <taxon>Eumalacostraca</taxon>
        <taxon>Eucarida</taxon>
        <taxon>Decapoda</taxon>
        <taxon>Pleocyemata</taxon>
        <taxon>Brachyura</taxon>
        <taxon>Eubrachyura</taxon>
        <taxon>Portunoidea</taxon>
        <taxon>Portunidae</taxon>
        <taxon>Portuninae</taxon>
        <taxon>Portunus</taxon>
    </lineage>
</organism>
<gene>
    <name evidence="1" type="ORF">E2C01_081931</name>
</gene>
<dbReference type="AlphaFoldDB" id="A0A5B7INN3"/>
<sequence>MEEVVETFRVSGRKETEITFPDGCVSETDASFPYKQKDEVHSRREGRCGEKNYARGARESVLGAGVPN</sequence>
<comment type="caution">
    <text evidence="1">The sequence shown here is derived from an EMBL/GenBank/DDBJ whole genome shotgun (WGS) entry which is preliminary data.</text>
</comment>
<proteinExistence type="predicted"/>
<evidence type="ECO:0000313" key="1">
    <source>
        <dbReference type="EMBL" id="MPC87081.1"/>
    </source>
</evidence>
<reference evidence="1 2" key="1">
    <citation type="submission" date="2019-05" db="EMBL/GenBank/DDBJ databases">
        <title>Another draft genome of Portunus trituberculatus and its Hox gene families provides insights of decapod evolution.</title>
        <authorList>
            <person name="Jeong J.-H."/>
            <person name="Song I."/>
            <person name="Kim S."/>
            <person name="Choi T."/>
            <person name="Kim D."/>
            <person name="Ryu S."/>
            <person name="Kim W."/>
        </authorList>
    </citation>
    <scope>NUCLEOTIDE SEQUENCE [LARGE SCALE GENOMIC DNA]</scope>
    <source>
        <tissue evidence="1">Muscle</tissue>
    </source>
</reference>
<protein>
    <submittedName>
        <fullName evidence="1">Uncharacterized protein</fullName>
    </submittedName>
</protein>
<accession>A0A5B7INN3</accession>
<evidence type="ECO:0000313" key="2">
    <source>
        <dbReference type="Proteomes" id="UP000324222"/>
    </source>
</evidence>
<dbReference type="EMBL" id="VSRR010073449">
    <property type="protein sequence ID" value="MPC87081.1"/>
    <property type="molecule type" value="Genomic_DNA"/>
</dbReference>
<dbReference type="Proteomes" id="UP000324222">
    <property type="component" value="Unassembled WGS sequence"/>
</dbReference>
<keyword evidence="2" id="KW-1185">Reference proteome</keyword>
<name>A0A5B7INN3_PORTR</name>